<sequence>TNPSSPPSVDANFINNLNCAQGDNKKVLKVIGFENLPKQQAGSSKHSTARSCSPRPKGKKGTRELANLNSRICYNKEKSPRQHHPPPSSAQPTNSSRRATR</sequence>
<feature type="compositionally biased region" description="Polar residues" evidence="1">
    <location>
        <begin position="90"/>
        <end position="101"/>
    </location>
</feature>
<dbReference type="AlphaFoldDB" id="W1PT32"/>
<feature type="region of interest" description="Disordered" evidence="1">
    <location>
        <begin position="36"/>
        <end position="101"/>
    </location>
</feature>
<dbReference type="Proteomes" id="UP000017836">
    <property type="component" value="Unassembled WGS sequence"/>
</dbReference>
<proteinExistence type="predicted"/>
<name>W1PT32_AMBTC</name>
<dbReference type="Gramene" id="ERN10876">
    <property type="protein sequence ID" value="ERN10876"/>
    <property type="gene ID" value="AMTR_s00167p00027640"/>
</dbReference>
<evidence type="ECO:0000313" key="2">
    <source>
        <dbReference type="EMBL" id="ERN10876.1"/>
    </source>
</evidence>
<organism evidence="2 3">
    <name type="scientific">Amborella trichopoda</name>
    <dbReference type="NCBI Taxonomy" id="13333"/>
    <lineage>
        <taxon>Eukaryota</taxon>
        <taxon>Viridiplantae</taxon>
        <taxon>Streptophyta</taxon>
        <taxon>Embryophyta</taxon>
        <taxon>Tracheophyta</taxon>
        <taxon>Spermatophyta</taxon>
        <taxon>Magnoliopsida</taxon>
        <taxon>Amborellales</taxon>
        <taxon>Amborellaceae</taxon>
        <taxon>Amborella</taxon>
    </lineage>
</organism>
<evidence type="ECO:0000256" key="1">
    <source>
        <dbReference type="SAM" id="MobiDB-lite"/>
    </source>
</evidence>
<evidence type="ECO:0000313" key="3">
    <source>
        <dbReference type="Proteomes" id="UP000017836"/>
    </source>
</evidence>
<accession>W1PT32</accession>
<protein>
    <submittedName>
        <fullName evidence="2">Uncharacterized protein</fullName>
    </submittedName>
</protein>
<feature type="compositionally biased region" description="Polar residues" evidence="1">
    <location>
        <begin position="37"/>
        <end position="51"/>
    </location>
</feature>
<dbReference type="EMBL" id="KI392771">
    <property type="protein sequence ID" value="ERN10876.1"/>
    <property type="molecule type" value="Genomic_DNA"/>
</dbReference>
<dbReference type="HOGENOM" id="CLU_2298852_0_0_1"/>
<feature type="non-terminal residue" evidence="2">
    <location>
        <position position="101"/>
    </location>
</feature>
<reference evidence="3" key="1">
    <citation type="journal article" date="2013" name="Science">
        <title>The Amborella genome and the evolution of flowering plants.</title>
        <authorList>
            <consortium name="Amborella Genome Project"/>
        </authorList>
    </citation>
    <scope>NUCLEOTIDE SEQUENCE [LARGE SCALE GENOMIC DNA]</scope>
</reference>
<gene>
    <name evidence="2" type="ORF">AMTR_s00167p00027640</name>
</gene>
<feature type="non-terminal residue" evidence="2">
    <location>
        <position position="1"/>
    </location>
</feature>
<keyword evidence="3" id="KW-1185">Reference proteome</keyword>